<feature type="transmembrane region" description="Helical" evidence="1">
    <location>
        <begin position="128"/>
        <end position="146"/>
    </location>
</feature>
<sequence>MDILKVSERLMSMDESSWQRHSNPLSVYSRFSILPLFTVAIAVREYLGWWTLAAVLLVSLWTWLNPRLFSAPDTTNNWASMGTFGERIYLNRGGENLIPSHHLRMCRWIIGLQFLGLPFWLYSLYSMSYPLMLLSTLWLMITKVWFVDRMVWLYSDVKDWNPVYQSWLKS</sequence>
<organism evidence="2 3">
    <name type="scientific">Vibrio ouci</name>
    <dbReference type="NCBI Taxonomy" id="2499078"/>
    <lineage>
        <taxon>Bacteria</taxon>
        <taxon>Pseudomonadati</taxon>
        <taxon>Pseudomonadota</taxon>
        <taxon>Gammaproteobacteria</taxon>
        <taxon>Vibrionales</taxon>
        <taxon>Vibrionaceae</taxon>
        <taxon>Vibrio</taxon>
    </lineage>
</organism>
<dbReference type="EMBL" id="SATR01000046">
    <property type="protein sequence ID" value="TFH89747.1"/>
    <property type="molecule type" value="Genomic_DNA"/>
</dbReference>
<evidence type="ECO:0000313" key="2">
    <source>
        <dbReference type="EMBL" id="TFH89747.1"/>
    </source>
</evidence>
<evidence type="ECO:0000313" key="3">
    <source>
        <dbReference type="Proteomes" id="UP000297753"/>
    </source>
</evidence>
<keyword evidence="1" id="KW-0812">Transmembrane</keyword>
<name>A0A4Y8WAA5_9VIBR</name>
<dbReference type="OrthoDB" id="1442233at2"/>
<comment type="caution">
    <text evidence="2">The sequence shown here is derived from an EMBL/GenBank/DDBJ whole genome shotgun (WGS) entry which is preliminary data.</text>
</comment>
<dbReference type="InterPro" id="IPR046595">
    <property type="entry name" value="DUF6653"/>
</dbReference>
<feature type="transmembrane region" description="Helical" evidence="1">
    <location>
        <begin position="47"/>
        <end position="64"/>
    </location>
</feature>
<gene>
    <name evidence="2" type="ORF">ELS82_20525</name>
</gene>
<dbReference type="AlphaFoldDB" id="A0A4Y8WAA5"/>
<dbReference type="Proteomes" id="UP000297753">
    <property type="component" value="Unassembled WGS sequence"/>
</dbReference>
<keyword evidence="1" id="KW-1133">Transmembrane helix</keyword>
<proteinExistence type="predicted"/>
<dbReference type="Pfam" id="PF20358">
    <property type="entry name" value="DUF6653"/>
    <property type="match status" value="1"/>
</dbReference>
<reference evidence="2 3" key="1">
    <citation type="submission" date="2019-01" db="EMBL/GenBank/DDBJ databases">
        <title>Vibrio BEI176 sp. nov, a marine bacterium isolated from China: eastern marignal seas.</title>
        <authorList>
            <person name="Li B."/>
        </authorList>
    </citation>
    <scope>NUCLEOTIDE SEQUENCE [LARGE SCALE GENOMIC DNA]</scope>
    <source>
        <strain evidence="2 3">BEI176</strain>
    </source>
</reference>
<evidence type="ECO:0000256" key="1">
    <source>
        <dbReference type="SAM" id="Phobius"/>
    </source>
</evidence>
<keyword evidence="1" id="KW-0472">Membrane</keyword>
<keyword evidence="3" id="KW-1185">Reference proteome</keyword>
<accession>A0A4Y8WAA5</accession>
<protein>
    <submittedName>
        <fullName evidence="2">Uncharacterized protein</fullName>
    </submittedName>
</protein>